<feature type="domain" description="G-protein coupled receptors family 1 profile" evidence="10">
    <location>
        <begin position="91"/>
        <end position="407"/>
    </location>
</feature>
<feature type="transmembrane region" description="Helical" evidence="9">
    <location>
        <begin position="75"/>
        <end position="98"/>
    </location>
</feature>
<reference evidence="11 12" key="1">
    <citation type="journal article" date="2016" name="Nat. Commun.">
        <title>Extremotolerant tardigrade genome and improved radiotolerance of human cultured cells by tardigrade-unique protein.</title>
        <authorList>
            <person name="Hashimoto T."/>
            <person name="Horikawa D.D."/>
            <person name="Saito Y."/>
            <person name="Kuwahara H."/>
            <person name="Kozuka-Hata H."/>
            <person name="Shin-I T."/>
            <person name="Minakuchi Y."/>
            <person name="Ohishi K."/>
            <person name="Motoyama A."/>
            <person name="Aizu T."/>
            <person name="Enomoto A."/>
            <person name="Kondo K."/>
            <person name="Tanaka S."/>
            <person name="Hara Y."/>
            <person name="Koshikawa S."/>
            <person name="Sagara H."/>
            <person name="Miura T."/>
            <person name="Yokobori S."/>
            <person name="Miyagawa K."/>
            <person name="Suzuki Y."/>
            <person name="Kubo T."/>
            <person name="Oyama M."/>
            <person name="Kohara Y."/>
            <person name="Fujiyama A."/>
            <person name="Arakawa K."/>
            <person name="Katayama T."/>
            <person name="Toyoda A."/>
            <person name="Kunieda T."/>
        </authorList>
    </citation>
    <scope>NUCLEOTIDE SEQUENCE [LARGE SCALE GENOMIC DNA]</scope>
    <source>
        <strain evidence="11 12">YOKOZUNA-1</strain>
    </source>
</reference>
<comment type="caution">
    <text evidence="11">The sequence shown here is derived from an EMBL/GenBank/DDBJ whole genome shotgun (WGS) entry which is preliminary data.</text>
</comment>
<evidence type="ECO:0000313" key="12">
    <source>
        <dbReference type="Proteomes" id="UP000186922"/>
    </source>
</evidence>
<feature type="transmembrane region" description="Helical" evidence="9">
    <location>
        <begin position="110"/>
        <end position="132"/>
    </location>
</feature>
<comment type="similarity">
    <text evidence="8">Belongs to the G-protein coupled receptor 1 family.</text>
</comment>
<feature type="transmembrane region" description="Helical" evidence="9">
    <location>
        <begin position="195"/>
        <end position="213"/>
    </location>
</feature>
<protein>
    <recommendedName>
        <fullName evidence="3">Thyrotropin-releasing hormone receptor</fullName>
    </recommendedName>
    <alternativeName>
        <fullName evidence="7">Thyroliberin receptor</fullName>
    </alternativeName>
</protein>
<dbReference type="InterPro" id="IPR000276">
    <property type="entry name" value="GPCR_Rhodpsn"/>
</dbReference>
<dbReference type="EMBL" id="BDGG01000007">
    <property type="protein sequence ID" value="GAV01534.1"/>
    <property type="molecule type" value="Genomic_DNA"/>
</dbReference>
<dbReference type="OrthoDB" id="10036964at2759"/>
<keyword evidence="6 9" id="KW-0472">Membrane</keyword>
<keyword evidence="8" id="KW-0807">Transducer</keyword>
<accession>A0A1D1VRG0</accession>
<name>A0A1D1VRG0_RAMVA</name>
<feature type="transmembrane region" description="Helical" evidence="9">
    <location>
        <begin position="387"/>
        <end position="407"/>
    </location>
</feature>
<keyword evidence="5 9" id="KW-1133">Transmembrane helix</keyword>
<dbReference type="STRING" id="947166.A0A1D1VRG0"/>
<dbReference type="Pfam" id="PF00001">
    <property type="entry name" value="7tm_1"/>
    <property type="match status" value="1"/>
</dbReference>
<dbReference type="PROSITE" id="PS00237">
    <property type="entry name" value="G_PROTEIN_RECEP_F1_1"/>
    <property type="match status" value="1"/>
</dbReference>
<keyword evidence="8" id="KW-0297">G-protein coupled receptor</keyword>
<keyword evidence="8" id="KW-0675">Receptor</keyword>
<dbReference type="Gene3D" id="1.20.1070.10">
    <property type="entry name" value="Rhodopsin 7-helix transmembrane proteins"/>
    <property type="match status" value="1"/>
</dbReference>
<dbReference type="InterPro" id="IPR002120">
    <property type="entry name" value="TRH_rcpt_1"/>
</dbReference>
<evidence type="ECO:0000256" key="1">
    <source>
        <dbReference type="ARBA" id="ARBA00004100"/>
    </source>
</evidence>
<proteinExistence type="inferred from homology"/>
<feature type="transmembrane region" description="Helical" evidence="9">
    <location>
        <begin position="152"/>
        <end position="175"/>
    </location>
</feature>
<dbReference type="PANTHER" id="PTHR46061:SF3">
    <property type="entry name" value="THYROTROPIN-RELEASING HORMONE RECEPTOR"/>
    <property type="match status" value="1"/>
</dbReference>
<evidence type="ECO:0000256" key="9">
    <source>
        <dbReference type="SAM" id="Phobius"/>
    </source>
</evidence>
<evidence type="ECO:0000256" key="3">
    <source>
        <dbReference type="ARBA" id="ARBA00018873"/>
    </source>
</evidence>
<feature type="transmembrane region" description="Helical" evidence="9">
    <location>
        <begin position="349"/>
        <end position="367"/>
    </location>
</feature>
<comment type="function">
    <text evidence="1">Receptor for thyrotropin-releasing hormone (TRH). Upon ligand binding, this G-protein-coupled receptor triggers activation of the phosphatidylinositol (IP3)-calcium-protein kinase C (PKC) pathway.</text>
</comment>
<feature type="transmembrane region" description="Helical" evidence="9">
    <location>
        <begin position="240"/>
        <end position="264"/>
    </location>
</feature>
<dbReference type="PROSITE" id="PS50262">
    <property type="entry name" value="G_PROTEIN_RECEP_F1_2"/>
    <property type="match status" value="1"/>
</dbReference>
<evidence type="ECO:0000256" key="7">
    <source>
        <dbReference type="ARBA" id="ARBA00032251"/>
    </source>
</evidence>
<sequence>MSDHLEDILHAHHMVNGSFMSMLKEKSMGVVDARALLLEAGINWSVFENDTELFSLSMNVGLSEHDRLPSLTYRAVATFCHTLIFLLGVSGNFVLIHVARKVKTLQTPTYCYLVSLAYADLLVILTVVPEAIIKNYIGNRWLLGHVGCSLFIYLSFLGINAGSVSILAFTIERYIAICRPLLARKVCTMERTRRIIHFTWLFTAVYCSPWLFLSGVRTDEFDSTREHCELRLSTLRKETYIAVFGPDLLLFYLTPLLVAIVVYARIGRILYLSLRVCRRGTSMEFDRTPATTPLGATHQQAAFFNGSCTVPEKEANTNETGSLTTTPAAVMPMTASARRQAIWTMRSRVQVLRMLIVIVTLFAIAWLPYRGLLVYNTFVETPWLDIWYLFFAKTLIYLNSAMNPFLYNAMSRRFRVAVRQTLVPKEGSFNRRGSNCKV</sequence>
<evidence type="ECO:0000313" key="11">
    <source>
        <dbReference type="EMBL" id="GAV01534.1"/>
    </source>
</evidence>
<keyword evidence="12" id="KW-1185">Reference proteome</keyword>
<dbReference type="GO" id="GO:0016020">
    <property type="term" value="C:membrane"/>
    <property type="evidence" value="ECO:0007669"/>
    <property type="project" value="UniProtKB-SubCell"/>
</dbReference>
<dbReference type="PANTHER" id="PTHR46061">
    <property type="entry name" value="THYROTROPIN-RELEASING HORMONE RECEPTOR"/>
    <property type="match status" value="1"/>
</dbReference>
<organism evidence="11 12">
    <name type="scientific">Ramazzottius varieornatus</name>
    <name type="common">Water bear</name>
    <name type="synonym">Tardigrade</name>
    <dbReference type="NCBI Taxonomy" id="947166"/>
    <lineage>
        <taxon>Eukaryota</taxon>
        <taxon>Metazoa</taxon>
        <taxon>Ecdysozoa</taxon>
        <taxon>Tardigrada</taxon>
        <taxon>Eutardigrada</taxon>
        <taxon>Parachela</taxon>
        <taxon>Hypsibioidea</taxon>
        <taxon>Ramazzottiidae</taxon>
        <taxon>Ramazzottius</taxon>
    </lineage>
</organism>
<evidence type="ECO:0000256" key="2">
    <source>
        <dbReference type="ARBA" id="ARBA00004370"/>
    </source>
</evidence>
<dbReference type="AlphaFoldDB" id="A0A1D1VRG0"/>
<keyword evidence="4 8" id="KW-0812">Transmembrane</keyword>
<evidence type="ECO:0000256" key="5">
    <source>
        <dbReference type="ARBA" id="ARBA00022989"/>
    </source>
</evidence>
<evidence type="ECO:0000259" key="10">
    <source>
        <dbReference type="PROSITE" id="PS50262"/>
    </source>
</evidence>
<dbReference type="GO" id="GO:0004997">
    <property type="term" value="F:thyrotropin-releasing hormone receptor activity"/>
    <property type="evidence" value="ECO:0007669"/>
    <property type="project" value="InterPro"/>
</dbReference>
<dbReference type="SUPFAM" id="SSF81321">
    <property type="entry name" value="Family A G protein-coupled receptor-like"/>
    <property type="match status" value="1"/>
</dbReference>
<dbReference type="SMART" id="SM01381">
    <property type="entry name" value="7TM_GPCR_Srsx"/>
    <property type="match status" value="1"/>
</dbReference>
<dbReference type="PRINTS" id="PR00237">
    <property type="entry name" value="GPCRRHODOPSN"/>
</dbReference>
<comment type="subcellular location">
    <subcellularLocation>
        <location evidence="2">Membrane</location>
    </subcellularLocation>
</comment>
<evidence type="ECO:0000256" key="6">
    <source>
        <dbReference type="ARBA" id="ARBA00023136"/>
    </source>
</evidence>
<dbReference type="InterPro" id="IPR017452">
    <property type="entry name" value="GPCR_Rhodpsn_7TM"/>
</dbReference>
<gene>
    <name evidence="11" type="primary">RvY_12230-1</name>
    <name evidence="11" type="synonym">RvY_12230.1</name>
    <name evidence="11" type="ORF">RvY_12230</name>
</gene>
<evidence type="ECO:0000256" key="8">
    <source>
        <dbReference type="RuleBase" id="RU000688"/>
    </source>
</evidence>
<evidence type="ECO:0000256" key="4">
    <source>
        <dbReference type="ARBA" id="ARBA00022692"/>
    </source>
</evidence>
<dbReference type="Proteomes" id="UP000186922">
    <property type="component" value="Unassembled WGS sequence"/>
</dbReference>